<gene>
    <name evidence="1" type="ORF">E2C01_069267</name>
</gene>
<dbReference type="Proteomes" id="UP000324222">
    <property type="component" value="Unassembled WGS sequence"/>
</dbReference>
<organism evidence="1 2">
    <name type="scientific">Portunus trituberculatus</name>
    <name type="common">Swimming crab</name>
    <name type="synonym">Neptunus trituberculatus</name>
    <dbReference type="NCBI Taxonomy" id="210409"/>
    <lineage>
        <taxon>Eukaryota</taxon>
        <taxon>Metazoa</taxon>
        <taxon>Ecdysozoa</taxon>
        <taxon>Arthropoda</taxon>
        <taxon>Crustacea</taxon>
        <taxon>Multicrustacea</taxon>
        <taxon>Malacostraca</taxon>
        <taxon>Eumalacostraca</taxon>
        <taxon>Eucarida</taxon>
        <taxon>Decapoda</taxon>
        <taxon>Pleocyemata</taxon>
        <taxon>Brachyura</taxon>
        <taxon>Eubrachyura</taxon>
        <taxon>Portunoidea</taxon>
        <taxon>Portunidae</taxon>
        <taxon>Portuninae</taxon>
        <taxon>Portunus</taxon>
    </lineage>
</organism>
<evidence type="ECO:0000313" key="1">
    <source>
        <dbReference type="EMBL" id="MPC74888.1"/>
    </source>
</evidence>
<keyword evidence="2" id="KW-1185">Reference proteome</keyword>
<sequence length="76" mass="8187">MFPHRLGPAVAVRRPRIRRWTDRVSPGPVNFICSLGGYCCVPEEDGERRSATFPCSLMPPTRGAATAAAAADTLAM</sequence>
<proteinExistence type="predicted"/>
<accession>A0A5B7I1Q4</accession>
<protein>
    <submittedName>
        <fullName evidence="1">Uncharacterized protein</fullName>
    </submittedName>
</protein>
<evidence type="ECO:0000313" key="2">
    <source>
        <dbReference type="Proteomes" id="UP000324222"/>
    </source>
</evidence>
<dbReference type="EMBL" id="VSRR010039933">
    <property type="protein sequence ID" value="MPC74888.1"/>
    <property type="molecule type" value="Genomic_DNA"/>
</dbReference>
<reference evidence="1 2" key="1">
    <citation type="submission" date="2019-05" db="EMBL/GenBank/DDBJ databases">
        <title>Another draft genome of Portunus trituberculatus and its Hox gene families provides insights of decapod evolution.</title>
        <authorList>
            <person name="Jeong J.-H."/>
            <person name="Song I."/>
            <person name="Kim S."/>
            <person name="Choi T."/>
            <person name="Kim D."/>
            <person name="Ryu S."/>
            <person name="Kim W."/>
        </authorList>
    </citation>
    <scope>NUCLEOTIDE SEQUENCE [LARGE SCALE GENOMIC DNA]</scope>
    <source>
        <tissue evidence="1">Muscle</tissue>
    </source>
</reference>
<dbReference type="AlphaFoldDB" id="A0A5B7I1Q4"/>
<comment type="caution">
    <text evidence="1">The sequence shown here is derived from an EMBL/GenBank/DDBJ whole genome shotgun (WGS) entry which is preliminary data.</text>
</comment>
<name>A0A5B7I1Q4_PORTR</name>